<protein>
    <submittedName>
        <fullName evidence="9">DarT ssDNA thymidine ADP-ribosyltransferase family protein</fullName>
    </submittedName>
</protein>
<feature type="binding site" evidence="6">
    <location>
        <position position="118"/>
    </location>
    <ligand>
        <name>NAD(+)</name>
        <dbReference type="ChEBI" id="CHEBI:57540"/>
    </ligand>
</feature>
<evidence type="ECO:0000256" key="3">
    <source>
        <dbReference type="ARBA" id="ARBA00022679"/>
    </source>
</evidence>
<evidence type="ECO:0000256" key="6">
    <source>
        <dbReference type="PROSITE-ProRule" id="PRU01362"/>
    </source>
</evidence>
<feature type="region of interest" description="Disordered" evidence="7">
    <location>
        <begin position="35"/>
        <end position="67"/>
    </location>
</feature>
<comment type="similarity">
    <text evidence="6">Belongs to the DarT ADP-ribosyltransferase family.</text>
</comment>
<dbReference type="GO" id="GO:0016757">
    <property type="term" value="F:glycosyltransferase activity"/>
    <property type="evidence" value="ECO:0007669"/>
    <property type="project" value="UniProtKB-UniRule"/>
</dbReference>
<dbReference type="PROSITE" id="PS52018">
    <property type="entry name" value="DART"/>
    <property type="match status" value="1"/>
</dbReference>
<dbReference type="AlphaFoldDB" id="A0AAU7W4B4"/>
<organism evidence="9">
    <name type="scientific">Agromyces sp. G08B096</name>
    <dbReference type="NCBI Taxonomy" id="3156399"/>
    <lineage>
        <taxon>Bacteria</taxon>
        <taxon>Bacillati</taxon>
        <taxon>Actinomycetota</taxon>
        <taxon>Actinomycetes</taxon>
        <taxon>Micrococcales</taxon>
        <taxon>Microbacteriaceae</taxon>
        <taxon>Agromyces</taxon>
    </lineage>
</organism>
<evidence type="ECO:0000256" key="5">
    <source>
        <dbReference type="ARBA" id="ARBA00023125"/>
    </source>
</evidence>
<keyword evidence="2 6" id="KW-0328">Glycosyltransferase</keyword>
<dbReference type="GO" id="GO:0016779">
    <property type="term" value="F:nucleotidyltransferase activity"/>
    <property type="evidence" value="ECO:0007669"/>
    <property type="project" value="UniProtKB-UniRule"/>
</dbReference>
<comment type="caution">
    <text evidence="6">Lacks conserved residue(s) required for the propagation of feature annotation.</text>
</comment>
<keyword evidence="4 6" id="KW-0548">Nucleotidyltransferase</keyword>
<dbReference type="InterPro" id="IPR029494">
    <property type="entry name" value="DarT"/>
</dbReference>
<dbReference type="GO" id="GO:0003677">
    <property type="term" value="F:DNA binding"/>
    <property type="evidence" value="ECO:0007669"/>
    <property type="project" value="UniProtKB-UniRule"/>
</dbReference>
<evidence type="ECO:0000259" key="8">
    <source>
        <dbReference type="PROSITE" id="PS52018"/>
    </source>
</evidence>
<comment type="catalytic activity">
    <reaction evidence="6">
        <text>a thymidine in DNA + NAD(+) = an N-(ADP-alpha-D-ribosyl)-thymidine in DNA + nicotinamide + H(+)</text>
        <dbReference type="Rhea" id="RHEA:71651"/>
        <dbReference type="Rhea" id="RHEA-COMP:13556"/>
        <dbReference type="Rhea" id="RHEA-COMP:18051"/>
        <dbReference type="ChEBI" id="CHEBI:15378"/>
        <dbReference type="ChEBI" id="CHEBI:17154"/>
        <dbReference type="ChEBI" id="CHEBI:57540"/>
        <dbReference type="ChEBI" id="CHEBI:137386"/>
        <dbReference type="ChEBI" id="CHEBI:191199"/>
    </reaction>
</comment>
<feature type="compositionally biased region" description="Low complexity" evidence="7">
    <location>
        <begin position="35"/>
        <end position="57"/>
    </location>
</feature>
<dbReference type="EMBL" id="CP158374">
    <property type="protein sequence ID" value="XBX81314.1"/>
    <property type="molecule type" value="Genomic_DNA"/>
</dbReference>
<evidence type="ECO:0000256" key="7">
    <source>
        <dbReference type="SAM" id="MobiDB-lite"/>
    </source>
</evidence>
<proteinExistence type="inferred from homology"/>
<keyword evidence="5 6" id="KW-0238">DNA-binding</keyword>
<keyword evidence="1 6" id="KW-1277">Toxin-antitoxin system</keyword>
<feature type="active site" evidence="6">
    <location>
        <position position="231"/>
    </location>
</feature>
<evidence type="ECO:0000256" key="4">
    <source>
        <dbReference type="ARBA" id="ARBA00022695"/>
    </source>
</evidence>
<feature type="domain" description="DarT" evidence="8">
    <location>
        <begin position="74"/>
        <end position="278"/>
    </location>
</feature>
<sequence>MGECIHGFDDGLCAICFPPKAPEPDPQPVVAARTRAARPAGESAARTAARATRTPAPSKGGRPLTEPPVDAAAMRVYHLTHLDNLARILGSGALLADAGSVPAAPVVDVAAPAAREFRRRSELEGSGVPIAAYVPFFLSTEAHLWTSIRDGEPDPRLVPETEESPRSAADFVLLVSSAGQAAGARAAVDGHVAVSTADLALPGAQAAVGWAEGERLLRRLSVAEDGLASGEFLVRDEVPLERIQLIAVANDRVRDRVRAALTAVGVKTRVAVYPPWFLPTSA</sequence>
<keyword evidence="3 6" id="KW-0808">Transferase</keyword>
<feature type="binding site" evidence="6">
    <location>
        <begin position="78"/>
        <end position="80"/>
    </location>
    <ligand>
        <name>NAD(+)</name>
        <dbReference type="ChEBI" id="CHEBI:57540"/>
    </ligand>
</feature>
<evidence type="ECO:0000256" key="1">
    <source>
        <dbReference type="ARBA" id="ARBA00022649"/>
    </source>
</evidence>
<dbReference type="RefSeq" id="WP_350347336.1">
    <property type="nucleotide sequence ID" value="NZ_CP158374.1"/>
</dbReference>
<accession>A0AAU7W4B4</accession>
<evidence type="ECO:0000313" key="9">
    <source>
        <dbReference type="EMBL" id="XBX81314.1"/>
    </source>
</evidence>
<evidence type="ECO:0000256" key="2">
    <source>
        <dbReference type="ARBA" id="ARBA00022676"/>
    </source>
</evidence>
<gene>
    <name evidence="9" type="ORF">ABIQ69_11910</name>
</gene>
<feature type="active site" description="Proton acceptor" evidence="6">
    <location>
        <position position="118"/>
    </location>
</feature>
<dbReference type="Pfam" id="PF14487">
    <property type="entry name" value="DarT"/>
    <property type="match status" value="2"/>
</dbReference>
<feature type="binding site" evidence="6">
    <location>
        <position position="95"/>
    </location>
    <ligand>
        <name>NAD(+)</name>
        <dbReference type="ChEBI" id="CHEBI:57540"/>
    </ligand>
</feature>
<reference evidence="9" key="1">
    <citation type="submission" date="2024-05" db="EMBL/GenBank/DDBJ databases">
        <authorList>
            <person name="Yu L."/>
        </authorList>
    </citation>
    <scope>NUCLEOTIDE SEQUENCE</scope>
    <source>
        <strain evidence="9">G08B096</strain>
    </source>
</reference>
<name>A0AAU7W4B4_9MICO</name>